<name>A0A432CVM5_9VIBR</name>
<dbReference type="RefSeq" id="WP_126574523.1">
    <property type="nucleotide sequence ID" value="NZ_RXZH01000004.1"/>
</dbReference>
<comment type="caution">
    <text evidence="1">The sequence shown here is derived from an EMBL/GenBank/DDBJ whole genome shotgun (WGS) entry which is preliminary data.</text>
</comment>
<evidence type="ECO:0000313" key="2">
    <source>
        <dbReference type="Proteomes" id="UP000268973"/>
    </source>
</evidence>
<reference evidence="1 2" key="1">
    <citation type="submission" date="2018-12" db="EMBL/GenBank/DDBJ databases">
        <title>Vibrio sp. isolated from China Sea.</title>
        <authorList>
            <person name="Li Y."/>
        </authorList>
    </citation>
    <scope>NUCLEOTIDE SEQUENCE [LARGE SCALE GENOMIC DNA]</scope>
    <source>
        <strain evidence="1 2">BEI207</strain>
    </source>
</reference>
<dbReference type="InterPro" id="IPR021316">
    <property type="entry name" value="DUF2913"/>
</dbReference>
<dbReference type="Proteomes" id="UP000268973">
    <property type="component" value="Unassembled WGS sequence"/>
</dbReference>
<gene>
    <name evidence="1" type="ORF">EJ063_12050</name>
</gene>
<proteinExistence type="predicted"/>
<keyword evidence="2" id="KW-1185">Reference proteome</keyword>
<organism evidence="1 2">
    <name type="scientific">Vibrio aquaticus</name>
    <dbReference type="NCBI Taxonomy" id="2496559"/>
    <lineage>
        <taxon>Bacteria</taxon>
        <taxon>Pseudomonadati</taxon>
        <taxon>Pseudomonadota</taxon>
        <taxon>Gammaproteobacteria</taxon>
        <taxon>Vibrionales</taxon>
        <taxon>Vibrionaceae</taxon>
        <taxon>Vibrio</taxon>
    </lineage>
</organism>
<dbReference type="OrthoDB" id="5904777at2"/>
<protein>
    <submittedName>
        <fullName evidence="1">DUF2913 family protein</fullName>
    </submittedName>
</protein>
<dbReference type="EMBL" id="RXZH01000004">
    <property type="protein sequence ID" value="RTZ15799.1"/>
    <property type="molecule type" value="Genomic_DNA"/>
</dbReference>
<sequence>MRSIHTNIKPEFEPLLAELALHALLHLRTNHSGKVLSRKSRGDINDILSAWLNKASNSKKYKPFKKKVRSLVSHARAQRLDMESMLGNLLTPVEGDELPHLDSFLLLVNQLEKELNTTVLVSSPEKVDLKHNSKGCLLCVLSQDLNTHFNNRNRLVADISMLFRGTHGERHLFLRTIYSSSLFDHSVEFEDGDFVRISLGLRK</sequence>
<dbReference type="Pfam" id="PF11140">
    <property type="entry name" value="DUF2913"/>
    <property type="match status" value="1"/>
</dbReference>
<dbReference type="AlphaFoldDB" id="A0A432CVM5"/>
<evidence type="ECO:0000313" key="1">
    <source>
        <dbReference type="EMBL" id="RTZ15799.1"/>
    </source>
</evidence>
<accession>A0A432CVM5</accession>